<protein>
    <submittedName>
        <fullName evidence="1">Uncharacterized protein</fullName>
    </submittedName>
</protein>
<organism evidence="1 2">
    <name type="scientific">Vararia minispora EC-137</name>
    <dbReference type="NCBI Taxonomy" id="1314806"/>
    <lineage>
        <taxon>Eukaryota</taxon>
        <taxon>Fungi</taxon>
        <taxon>Dikarya</taxon>
        <taxon>Basidiomycota</taxon>
        <taxon>Agaricomycotina</taxon>
        <taxon>Agaricomycetes</taxon>
        <taxon>Russulales</taxon>
        <taxon>Lachnocladiaceae</taxon>
        <taxon>Vararia</taxon>
    </lineage>
</organism>
<dbReference type="EMBL" id="MU273709">
    <property type="protein sequence ID" value="KAI0028969.1"/>
    <property type="molecule type" value="Genomic_DNA"/>
</dbReference>
<gene>
    <name evidence="1" type="ORF">K488DRAFT_89211</name>
</gene>
<comment type="caution">
    <text evidence="1">The sequence shown here is derived from an EMBL/GenBank/DDBJ whole genome shotgun (WGS) entry which is preliminary data.</text>
</comment>
<dbReference type="Proteomes" id="UP000814128">
    <property type="component" value="Unassembled WGS sequence"/>
</dbReference>
<sequence length="689" mass="78637">MYHCKYYSEDGAILNKKEPCPYGDCCYYAHPGDIQWDQVTRLYGYCKRLTKGQKKSYGWVEKKKKAEPVPQPVPSTSTALNFLDDHNDLPPLPDPPLPSRPPTSAEPIPQRKQILPPPTAYEKSRVEVCEDGQWGHQEWTWVPQLLNCSMPYLTCMLIQPQYRHTYDIHFREASILDWEQNPDQPGCWRIKSDVYKQLKAKTGRHAHDFVLAVNTWQDALTDNIGQGQLGVLSKFTNTVCSPNLAHTQMTVTLTILWSGSIRSWVDFSAVWNAHQCVVAELEGFSYFCALPRWGIIITTADIPEYYNFFWDLGVPVYGMMSLEELDSEIGMRVVPPRPAWYSTTKSEHCDKLTNPNLPIFCVPPWAGAWEKMEMIARGVLLCEGEDVFLPYPEKSSQAAQAAQKEREKQHEKQHEVALLKRPHTNGMRYSTLPGGTHKAFRHMLDMLCSPRVLYLPHPIPAYNYAQQVAWHNINLLEKAENRTEFTFFLHTSVFWGIADHNRLARYASMFIHLLPTMTRRIEINRADEQKWTAGILKGDGIELGHLGCGCDATEEKITGDQELIAAIVYTANIHNLLHQLAYLAQPGLEKLNRFCAVTLRNKSRVFIPDFCIKDNVDKPLLGGPLLPTLARVILGEDGQVESNGKVVFTDFTQDESQLCRKHVDHLIDFFVMDADPDASQFFQEHGFKA</sequence>
<keyword evidence="2" id="KW-1185">Reference proteome</keyword>
<name>A0ACB8QAV7_9AGAM</name>
<evidence type="ECO:0000313" key="1">
    <source>
        <dbReference type="EMBL" id="KAI0028969.1"/>
    </source>
</evidence>
<evidence type="ECO:0000313" key="2">
    <source>
        <dbReference type="Proteomes" id="UP000814128"/>
    </source>
</evidence>
<proteinExistence type="predicted"/>
<reference evidence="1" key="2">
    <citation type="journal article" date="2022" name="New Phytol.">
        <title>Evolutionary transition to the ectomycorrhizal habit in the genomes of a hyperdiverse lineage of mushroom-forming fungi.</title>
        <authorList>
            <person name="Looney B."/>
            <person name="Miyauchi S."/>
            <person name="Morin E."/>
            <person name="Drula E."/>
            <person name="Courty P.E."/>
            <person name="Kohler A."/>
            <person name="Kuo A."/>
            <person name="LaButti K."/>
            <person name="Pangilinan J."/>
            <person name="Lipzen A."/>
            <person name="Riley R."/>
            <person name="Andreopoulos W."/>
            <person name="He G."/>
            <person name="Johnson J."/>
            <person name="Nolan M."/>
            <person name="Tritt A."/>
            <person name="Barry K.W."/>
            <person name="Grigoriev I.V."/>
            <person name="Nagy L.G."/>
            <person name="Hibbett D."/>
            <person name="Henrissat B."/>
            <person name="Matheny P.B."/>
            <person name="Labbe J."/>
            <person name="Martin F.M."/>
        </authorList>
    </citation>
    <scope>NUCLEOTIDE SEQUENCE</scope>
    <source>
        <strain evidence="1">EC-137</strain>
    </source>
</reference>
<accession>A0ACB8QAV7</accession>
<reference evidence="1" key="1">
    <citation type="submission" date="2021-02" db="EMBL/GenBank/DDBJ databases">
        <authorList>
            <consortium name="DOE Joint Genome Institute"/>
            <person name="Ahrendt S."/>
            <person name="Looney B.P."/>
            <person name="Miyauchi S."/>
            <person name="Morin E."/>
            <person name="Drula E."/>
            <person name="Courty P.E."/>
            <person name="Chicoki N."/>
            <person name="Fauchery L."/>
            <person name="Kohler A."/>
            <person name="Kuo A."/>
            <person name="Labutti K."/>
            <person name="Pangilinan J."/>
            <person name="Lipzen A."/>
            <person name="Riley R."/>
            <person name="Andreopoulos W."/>
            <person name="He G."/>
            <person name="Johnson J."/>
            <person name="Barry K.W."/>
            <person name="Grigoriev I.V."/>
            <person name="Nagy L."/>
            <person name="Hibbett D."/>
            <person name="Henrissat B."/>
            <person name="Matheny P.B."/>
            <person name="Labbe J."/>
            <person name="Martin F."/>
        </authorList>
    </citation>
    <scope>NUCLEOTIDE SEQUENCE</scope>
    <source>
        <strain evidence="1">EC-137</strain>
    </source>
</reference>